<comment type="cofactor">
    <cofactor evidence="1">
        <name>[4Fe-4S] cluster</name>
        <dbReference type="ChEBI" id="CHEBI:49883"/>
    </cofactor>
</comment>
<name>A0A3A8PIU4_9BACT</name>
<dbReference type="InterPro" id="IPR007197">
    <property type="entry name" value="rSAM"/>
</dbReference>
<sequence>MEELLPNGVVRCHLSPRNCTLKEGQHGFCGVRANRNGRLVTLNYGKSVHATEETIETEAVNHFSPGERILSMGNIGCMLNCAYCHNWKTSQAKYVSDKDVHYYTPEQVVDIALQHNIRMLSWTYNDPVVWHEFVRETAKLAREKGLMNLYKSAFYITPEAIDELLPYMDIFSISLKAIDEEYYRKITTGRLQPVLDAIKHVYKSGVHLEVSNLMITDLSDDEASARKLAEWMLKETDSTVPLHYVRFHPDYRMRDSVRTPIPRLLRAREIAIEMGVEHVYLGNVYDTPFSNTFCNGCGGLLVDRYGLNAKLAGLDARGHCSKCGKDAHIKMRGTPLSASSADSLPTDAELSRKSFQWHGDVRSLHVQVQNPAANTLAIYVRRMLAEGQATPWRLVTLRPQESFRFIVAQNLPNELGCEVAMPPVIQSNLHEVFDRAHFPTVAIEEVGVQQVDVTPLPSFR</sequence>
<dbReference type="InterPro" id="IPR013785">
    <property type="entry name" value="Aldolase_TIM"/>
</dbReference>
<keyword evidence="6" id="KW-0411">Iron-sulfur</keyword>
<keyword evidence="5" id="KW-0408">Iron</keyword>
<dbReference type="GO" id="GO:0003824">
    <property type="term" value="F:catalytic activity"/>
    <property type="evidence" value="ECO:0007669"/>
    <property type="project" value="InterPro"/>
</dbReference>
<dbReference type="PROSITE" id="PS51918">
    <property type="entry name" value="RADICAL_SAM"/>
    <property type="match status" value="1"/>
</dbReference>
<dbReference type="SFLD" id="SFLDS00029">
    <property type="entry name" value="Radical_SAM"/>
    <property type="match status" value="1"/>
</dbReference>
<comment type="caution">
    <text evidence="8">The sequence shown here is derived from an EMBL/GenBank/DDBJ whole genome shotgun (WGS) entry which is preliminary data.</text>
</comment>
<dbReference type="SUPFAM" id="SSF102114">
    <property type="entry name" value="Radical SAM enzymes"/>
    <property type="match status" value="1"/>
</dbReference>
<dbReference type="AlphaFoldDB" id="A0A3A8PIU4"/>
<organism evidence="8 9">
    <name type="scientific">Corallococcus llansteffanensis</name>
    <dbReference type="NCBI Taxonomy" id="2316731"/>
    <lineage>
        <taxon>Bacteria</taxon>
        <taxon>Pseudomonadati</taxon>
        <taxon>Myxococcota</taxon>
        <taxon>Myxococcia</taxon>
        <taxon>Myxococcales</taxon>
        <taxon>Cystobacterineae</taxon>
        <taxon>Myxococcaceae</taxon>
        <taxon>Corallococcus</taxon>
    </lineage>
</organism>
<keyword evidence="2" id="KW-0004">4Fe-4S</keyword>
<dbReference type="Gene3D" id="3.20.20.70">
    <property type="entry name" value="Aldolase class I"/>
    <property type="match status" value="1"/>
</dbReference>
<dbReference type="GO" id="GO:0051539">
    <property type="term" value="F:4 iron, 4 sulfur cluster binding"/>
    <property type="evidence" value="ECO:0007669"/>
    <property type="project" value="UniProtKB-KW"/>
</dbReference>
<evidence type="ECO:0000256" key="1">
    <source>
        <dbReference type="ARBA" id="ARBA00001966"/>
    </source>
</evidence>
<protein>
    <submittedName>
        <fullName evidence="8">AmmeMemoRadiSam system radical SAM enzyme</fullName>
    </submittedName>
</protein>
<dbReference type="PANTHER" id="PTHR30352:SF5">
    <property type="entry name" value="PYRUVATE FORMATE-LYASE 1-ACTIVATING ENZYME"/>
    <property type="match status" value="1"/>
</dbReference>
<evidence type="ECO:0000313" key="8">
    <source>
        <dbReference type="EMBL" id="RKH56238.1"/>
    </source>
</evidence>
<keyword evidence="3" id="KW-0949">S-adenosyl-L-methionine</keyword>
<dbReference type="NCBIfam" id="TIGR04337">
    <property type="entry name" value="AmmeMemoSam_rS"/>
    <property type="match status" value="1"/>
</dbReference>
<dbReference type="Pfam" id="PF04055">
    <property type="entry name" value="Radical_SAM"/>
    <property type="match status" value="1"/>
</dbReference>
<evidence type="ECO:0000256" key="2">
    <source>
        <dbReference type="ARBA" id="ARBA00022485"/>
    </source>
</evidence>
<evidence type="ECO:0000256" key="5">
    <source>
        <dbReference type="ARBA" id="ARBA00023004"/>
    </source>
</evidence>
<accession>A0A3A8PIU4</accession>
<dbReference type="Proteomes" id="UP000272888">
    <property type="component" value="Unassembled WGS sequence"/>
</dbReference>
<keyword evidence="4" id="KW-0479">Metal-binding</keyword>
<keyword evidence="9" id="KW-1185">Reference proteome</keyword>
<dbReference type="InterPro" id="IPR058240">
    <property type="entry name" value="rSAM_sf"/>
</dbReference>
<evidence type="ECO:0000256" key="3">
    <source>
        <dbReference type="ARBA" id="ARBA00022691"/>
    </source>
</evidence>
<dbReference type="InterPro" id="IPR034457">
    <property type="entry name" value="Organic_radical-activating"/>
</dbReference>
<dbReference type="CDD" id="cd01335">
    <property type="entry name" value="Radical_SAM"/>
    <property type="match status" value="1"/>
</dbReference>
<feature type="domain" description="Radical SAM core" evidence="7">
    <location>
        <begin position="62"/>
        <end position="277"/>
    </location>
</feature>
<evidence type="ECO:0000313" key="9">
    <source>
        <dbReference type="Proteomes" id="UP000272888"/>
    </source>
</evidence>
<dbReference type="InterPro" id="IPR027596">
    <property type="entry name" value="AmmeMemoSam_rS"/>
</dbReference>
<reference evidence="9" key="1">
    <citation type="submission" date="2018-09" db="EMBL/GenBank/DDBJ databases">
        <authorList>
            <person name="Livingstone P.G."/>
            <person name="Whitworth D.E."/>
        </authorList>
    </citation>
    <scope>NUCLEOTIDE SEQUENCE [LARGE SCALE GENOMIC DNA]</scope>
    <source>
        <strain evidence="9">CA051B</strain>
    </source>
</reference>
<dbReference type="SFLD" id="SFLDG01101">
    <property type="entry name" value="Uncharacterised_Radical_SAM_Su"/>
    <property type="match status" value="1"/>
</dbReference>
<evidence type="ECO:0000259" key="7">
    <source>
        <dbReference type="PROSITE" id="PS51918"/>
    </source>
</evidence>
<proteinExistence type="predicted"/>
<gene>
    <name evidence="8" type="primary">amrS</name>
    <name evidence="8" type="ORF">D7V93_20655</name>
</gene>
<dbReference type="PANTHER" id="PTHR30352">
    <property type="entry name" value="PYRUVATE FORMATE-LYASE-ACTIVATING ENZYME"/>
    <property type="match status" value="1"/>
</dbReference>
<dbReference type="GO" id="GO:0046872">
    <property type="term" value="F:metal ion binding"/>
    <property type="evidence" value="ECO:0007669"/>
    <property type="project" value="UniProtKB-KW"/>
</dbReference>
<dbReference type="EMBL" id="RAWB01000216">
    <property type="protein sequence ID" value="RKH56238.1"/>
    <property type="molecule type" value="Genomic_DNA"/>
</dbReference>
<evidence type="ECO:0000256" key="6">
    <source>
        <dbReference type="ARBA" id="ARBA00023014"/>
    </source>
</evidence>
<evidence type="ECO:0000256" key="4">
    <source>
        <dbReference type="ARBA" id="ARBA00022723"/>
    </source>
</evidence>